<dbReference type="InterPro" id="IPR041682">
    <property type="entry name" value="AAA_14"/>
</dbReference>
<feature type="domain" description="DUF4143" evidence="2">
    <location>
        <begin position="199"/>
        <end position="341"/>
    </location>
</feature>
<reference evidence="3" key="2">
    <citation type="journal article" date="2021" name="PeerJ">
        <title>Extensive microbial diversity within the chicken gut microbiome revealed by metagenomics and culture.</title>
        <authorList>
            <person name="Gilroy R."/>
            <person name="Ravi A."/>
            <person name="Getino M."/>
            <person name="Pursley I."/>
            <person name="Horton D.L."/>
            <person name="Alikhan N.F."/>
            <person name="Baker D."/>
            <person name="Gharbi K."/>
            <person name="Hall N."/>
            <person name="Watson M."/>
            <person name="Adriaenssens E.M."/>
            <person name="Foster-Nyarko E."/>
            <person name="Jarju S."/>
            <person name="Secka A."/>
            <person name="Antonio M."/>
            <person name="Oren A."/>
            <person name="Chaudhuri R.R."/>
            <person name="La Ragione R."/>
            <person name="Hildebrand F."/>
            <person name="Pallen M.J."/>
        </authorList>
    </citation>
    <scope>NUCLEOTIDE SEQUENCE</scope>
    <source>
        <strain evidence="3">17113</strain>
    </source>
</reference>
<dbReference type="Gene3D" id="3.40.50.300">
    <property type="entry name" value="P-loop containing nucleotide triphosphate hydrolases"/>
    <property type="match status" value="1"/>
</dbReference>
<proteinExistence type="predicted"/>
<dbReference type="Pfam" id="PF13635">
    <property type="entry name" value="DUF4143"/>
    <property type="match status" value="1"/>
</dbReference>
<sequence>MIYRSEYMQRLKAFKDSKIIKVVTGLRRAGKSTLLQMFKDELIQSGVPKKQIQYINFELMKYDAIRGYRELYDFVKQNAIKGRKNYLFFDEIQQVSGWEKAINSLSLEYDADIYITGSNAYLLSSELATLISGRYVEIKMLPLSFKEYYGYYANSGKSKEELFDEYLKYGGLPSLLSLPQDEETIDAYLSSVYDTIILKDVLERNKFRDIDLLKRVFAFVCGNVGSITSANKLAKYLANEAKLDSSIRPATIAKILQMLENAFIVYRAERYDVKGKEVLKSLEKYYVADTGLKNALVGYALENYGQSIENVVYLELLRRGYRVYVGKSETKEIDFVAIGKKETRYFQVTETLFDKATLQREVAPFYSTNDFFEKTIITADKTYVSNANGIKIVNLIDFLLS</sequence>
<evidence type="ECO:0000259" key="1">
    <source>
        <dbReference type="Pfam" id="PF13173"/>
    </source>
</evidence>
<protein>
    <submittedName>
        <fullName evidence="3">ATP-binding protein</fullName>
    </submittedName>
</protein>
<dbReference type="GO" id="GO:0005524">
    <property type="term" value="F:ATP binding"/>
    <property type="evidence" value="ECO:0007669"/>
    <property type="project" value="UniProtKB-KW"/>
</dbReference>
<keyword evidence="3" id="KW-0547">Nucleotide-binding</keyword>
<dbReference type="EMBL" id="JADINA010000008">
    <property type="protein sequence ID" value="MBO8425910.1"/>
    <property type="molecule type" value="Genomic_DNA"/>
</dbReference>
<reference evidence="3" key="1">
    <citation type="submission" date="2020-10" db="EMBL/GenBank/DDBJ databases">
        <authorList>
            <person name="Gilroy R."/>
        </authorList>
    </citation>
    <scope>NUCLEOTIDE SEQUENCE</scope>
    <source>
        <strain evidence="3">17113</strain>
    </source>
</reference>
<feature type="domain" description="AAA" evidence="1">
    <location>
        <begin position="20"/>
        <end position="148"/>
    </location>
</feature>
<dbReference type="Proteomes" id="UP000823634">
    <property type="component" value="Unassembled WGS sequence"/>
</dbReference>
<name>A0A9D9DES5_9FIRM</name>
<dbReference type="InterPro" id="IPR025420">
    <property type="entry name" value="DUF4143"/>
</dbReference>
<dbReference type="PANTHER" id="PTHR33295:SF20">
    <property type="entry name" value="ATPASE"/>
    <property type="match status" value="1"/>
</dbReference>
<gene>
    <name evidence="3" type="ORF">IAC61_01135</name>
</gene>
<dbReference type="SUPFAM" id="SSF52540">
    <property type="entry name" value="P-loop containing nucleoside triphosphate hydrolases"/>
    <property type="match status" value="1"/>
</dbReference>
<comment type="caution">
    <text evidence="3">The sequence shown here is derived from an EMBL/GenBank/DDBJ whole genome shotgun (WGS) entry which is preliminary data.</text>
</comment>
<accession>A0A9D9DES5</accession>
<keyword evidence="3" id="KW-0067">ATP-binding</keyword>
<evidence type="ECO:0000313" key="4">
    <source>
        <dbReference type="Proteomes" id="UP000823634"/>
    </source>
</evidence>
<evidence type="ECO:0000313" key="3">
    <source>
        <dbReference type="EMBL" id="MBO8425910.1"/>
    </source>
</evidence>
<evidence type="ECO:0000259" key="2">
    <source>
        <dbReference type="Pfam" id="PF13635"/>
    </source>
</evidence>
<dbReference type="AlphaFoldDB" id="A0A9D9DES5"/>
<dbReference type="InterPro" id="IPR027417">
    <property type="entry name" value="P-loop_NTPase"/>
</dbReference>
<dbReference type="PANTHER" id="PTHR33295">
    <property type="entry name" value="ATPASE"/>
    <property type="match status" value="1"/>
</dbReference>
<dbReference type="Pfam" id="PF13173">
    <property type="entry name" value="AAA_14"/>
    <property type="match status" value="1"/>
</dbReference>
<organism evidence="3 4">
    <name type="scientific">Candidatus Alloenteromonas pullistercoris</name>
    <dbReference type="NCBI Taxonomy" id="2840785"/>
    <lineage>
        <taxon>Bacteria</taxon>
        <taxon>Bacillati</taxon>
        <taxon>Bacillota</taxon>
        <taxon>Bacillota incertae sedis</taxon>
        <taxon>Candidatus Alloenteromonas</taxon>
    </lineage>
</organism>